<reference evidence="5 6" key="1">
    <citation type="submission" date="2016-03" db="EMBL/GenBank/DDBJ databases">
        <title>Complete genome sequence of a soil Actinobacterium, Nocardioides dokdonensis FR1436.</title>
        <authorList>
            <person name="Kwon S.-K."/>
            <person name="Kim K."/>
            <person name="Kim J.F."/>
        </authorList>
    </citation>
    <scope>NUCLEOTIDE SEQUENCE [LARGE SCALE GENOMIC DNA]</scope>
    <source>
        <strain evidence="5 6">FR1436</strain>
    </source>
</reference>
<dbReference type="PRINTS" id="PR00352">
    <property type="entry name" value="3FE4SFRDOXIN"/>
</dbReference>
<gene>
    <name evidence="5" type="ORF">I601_1170</name>
</gene>
<keyword evidence="6" id="KW-1185">Reference proteome</keyword>
<evidence type="ECO:0000313" key="5">
    <source>
        <dbReference type="EMBL" id="ANH37612.1"/>
    </source>
</evidence>
<dbReference type="RefSeq" id="WP_068107327.1">
    <property type="nucleotide sequence ID" value="NZ_CP015079.1"/>
</dbReference>
<protein>
    <recommendedName>
        <fullName evidence="4">Ferredoxin</fullName>
    </recommendedName>
</protein>
<evidence type="ECO:0000313" key="6">
    <source>
        <dbReference type="Proteomes" id="UP000077868"/>
    </source>
</evidence>
<proteinExistence type="predicted"/>
<keyword evidence="2 4" id="KW-0408">Iron</keyword>
<dbReference type="PATRIC" id="fig|1300347.3.peg.1171"/>
<dbReference type="GO" id="GO:0051536">
    <property type="term" value="F:iron-sulfur cluster binding"/>
    <property type="evidence" value="ECO:0007669"/>
    <property type="project" value="UniProtKB-KW"/>
</dbReference>
<evidence type="ECO:0000256" key="4">
    <source>
        <dbReference type="RuleBase" id="RU368020"/>
    </source>
</evidence>
<comment type="function">
    <text evidence="4">Ferredoxins are iron-sulfur proteins that transfer electrons in a wide variety of metabolic reactions.</text>
</comment>
<dbReference type="EMBL" id="CP015079">
    <property type="protein sequence ID" value="ANH37612.1"/>
    <property type="molecule type" value="Genomic_DNA"/>
</dbReference>
<dbReference type="GO" id="GO:0009055">
    <property type="term" value="F:electron transfer activity"/>
    <property type="evidence" value="ECO:0007669"/>
    <property type="project" value="UniProtKB-UniRule"/>
</dbReference>
<dbReference type="InterPro" id="IPR001080">
    <property type="entry name" value="3Fe4S_ferredoxin"/>
</dbReference>
<evidence type="ECO:0000256" key="3">
    <source>
        <dbReference type="ARBA" id="ARBA00023014"/>
    </source>
</evidence>
<dbReference type="Proteomes" id="UP000077868">
    <property type="component" value="Chromosome"/>
</dbReference>
<organism evidence="5 6">
    <name type="scientific">Nocardioides dokdonensis FR1436</name>
    <dbReference type="NCBI Taxonomy" id="1300347"/>
    <lineage>
        <taxon>Bacteria</taxon>
        <taxon>Bacillati</taxon>
        <taxon>Actinomycetota</taxon>
        <taxon>Actinomycetes</taxon>
        <taxon>Propionibacteriales</taxon>
        <taxon>Nocardioidaceae</taxon>
        <taxon>Nocardioides</taxon>
    </lineage>
</organism>
<keyword evidence="4" id="KW-0813">Transport</keyword>
<keyword evidence="3 4" id="KW-0411">Iron-sulfur</keyword>
<keyword evidence="1 4" id="KW-0479">Metal-binding</keyword>
<dbReference type="KEGG" id="ndk:I601_1170"/>
<dbReference type="AlphaFoldDB" id="A0A1A9GIX0"/>
<dbReference type="SUPFAM" id="SSF54862">
    <property type="entry name" value="4Fe-4S ferredoxins"/>
    <property type="match status" value="1"/>
</dbReference>
<sequence>MSDSDMVQVRVDEEVCVGSGTCVMVDPAHFTLVDGKGRAPGEPVERTEDLEDAVLDCPVQAILSARA</sequence>
<dbReference type="Pfam" id="PF13370">
    <property type="entry name" value="Fer4_13"/>
    <property type="match status" value="1"/>
</dbReference>
<dbReference type="Gene3D" id="3.30.70.20">
    <property type="match status" value="1"/>
</dbReference>
<dbReference type="GO" id="GO:0005506">
    <property type="term" value="F:iron ion binding"/>
    <property type="evidence" value="ECO:0007669"/>
    <property type="project" value="UniProtKB-UniRule"/>
</dbReference>
<accession>A0A1A9GIX0</accession>
<evidence type="ECO:0000256" key="2">
    <source>
        <dbReference type="ARBA" id="ARBA00023004"/>
    </source>
</evidence>
<name>A0A1A9GIX0_9ACTN</name>
<keyword evidence="4" id="KW-0249">Electron transport</keyword>
<evidence type="ECO:0000256" key="1">
    <source>
        <dbReference type="ARBA" id="ARBA00022723"/>
    </source>
</evidence>